<evidence type="ECO:0000313" key="15">
    <source>
        <dbReference type="Proteomes" id="UP000193905"/>
    </source>
</evidence>
<sequence>MSLTETHRYDDIIDLPHHQSQTHAHMSMHNRAAQFMPFAALTGYDDIIRQTAQSSDDAVERANRPVDLAEGYLSA</sequence>
<evidence type="ECO:0000313" key="12">
    <source>
        <dbReference type="Proteomes" id="UP000192714"/>
    </source>
</evidence>
<dbReference type="EMBL" id="CP133648">
    <property type="protein sequence ID" value="WNE85880.1"/>
    <property type="molecule type" value="Genomic_DNA"/>
</dbReference>
<evidence type="ECO:0000313" key="1">
    <source>
        <dbReference type="EMBL" id="AVT44960.1"/>
    </source>
</evidence>
<evidence type="ECO:0000313" key="8">
    <source>
        <dbReference type="EMBL" id="OSG95315.1"/>
    </source>
</evidence>
<dbReference type="Proteomes" id="UP000193179">
    <property type="component" value="Chromosome"/>
</dbReference>
<evidence type="ECO:0000313" key="18">
    <source>
        <dbReference type="Proteomes" id="UP000464884"/>
    </source>
</evidence>
<proteinExistence type="predicted"/>
<dbReference type="Proteomes" id="UP000193664">
    <property type="component" value="Unassembled WGS sequence"/>
</dbReference>
<reference evidence="13 14" key="1">
    <citation type="journal article" date="2016" name="Sci. Rep.">
        <title>Evaluation of genetic diversity among strains of the human gut commensal Bifidobacterium adolescentis.</title>
        <authorList>
            <person name="Duranti S."/>
            <person name="Milani C."/>
            <person name="Lugli G.A."/>
            <person name="Mancabelli L."/>
            <person name="Turroni F."/>
            <person name="Ferrario C."/>
            <person name="Mangifesta M."/>
            <person name="Viappiani A."/>
            <person name="Sanchez B."/>
            <person name="Margolles A."/>
            <person name="van Sinderen D."/>
            <person name="Ventura M."/>
        </authorList>
    </citation>
    <scope>NUCLEOTIDE SEQUENCE [LARGE SCALE GENOMIC DNA]</scope>
    <source>
        <strain evidence="7 13">487B</strain>
        <strain evidence="11">703B</strain>
        <strain evidence="8 14">AD2-8</strain>
        <strain evidence="9 15">AL46-2</strain>
    </source>
</reference>
<dbReference type="EMBL" id="JANFYM010000001">
    <property type="protein sequence ID" value="MCQ4791930.1"/>
    <property type="molecule type" value="Genomic_DNA"/>
</dbReference>
<dbReference type="eggNOG" id="ENOG5033MZC">
    <property type="taxonomic scope" value="Bacteria"/>
</dbReference>
<accession>A0A076JLR5</accession>
<dbReference type="EMBL" id="LNKH01000003">
    <property type="protein sequence ID" value="OSG97966.1"/>
    <property type="molecule type" value="Genomic_DNA"/>
</dbReference>
<reference evidence="11" key="7">
    <citation type="submission" date="2023-09" db="EMBL/GenBank/DDBJ databases">
        <title>Ecological and genomic based identification of the Bifidobacterium adolescentis prototype of the healthy human gut microbiota.</title>
        <authorList>
            <person name="Lugli G.A."/>
            <person name="Argentini C."/>
            <person name="Tarracchini C."/>
            <person name="Fontana F."/>
            <person name="Alessandri G."/>
            <person name="Mancabelli L."/>
            <person name="Milani C."/>
            <person name="Turroni F."/>
            <person name="Ventura M."/>
        </authorList>
    </citation>
    <scope>NUCLEOTIDE SEQUENCE</scope>
    <source>
        <strain evidence="11">703B</strain>
    </source>
</reference>
<dbReference type="RefSeq" id="WP_003808583.1">
    <property type="nucleotide sequence ID" value="NZ_AP031418.1"/>
</dbReference>
<dbReference type="Proteomes" id="UP000193905">
    <property type="component" value="Unassembled WGS sequence"/>
</dbReference>
<evidence type="ECO:0000313" key="6">
    <source>
        <dbReference type="EMBL" id="OQM57802.1"/>
    </source>
</evidence>
<dbReference type="EMBL" id="WDFR01000001">
    <property type="protein sequence ID" value="KAB6032141.1"/>
    <property type="molecule type" value="Genomic_DNA"/>
</dbReference>
<reference evidence="1 16" key="3">
    <citation type="submission" date="2018-03" db="EMBL/GenBank/DDBJ databases">
        <authorList>
            <person name="Keele B.F."/>
        </authorList>
    </citation>
    <scope>NUCLEOTIDE SEQUENCE [LARGE SCALE GENOMIC DNA]</scope>
    <source>
        <strain evidence="1 16">1-11</strain>
    </source>
</reference>
<dbReference type="AlphaFoldDB" id="A0A076JLR5"/>
<gene>
    <name evidence="8" type="ORF">AD0028_0557</name>
    <name evidence="9" type="ORF">AL0462_0513</name>
    <name evidence="7" type="ORF">B0487_0585</name>
    <name evidence="11" type="ORF">B0703_02850</name>
    <name evidence="6" type="ORF">B5789_1289</name>
    <name evidence="1" type="ORF">C8077_02850</name>
    <name evidence="10" type="ORF">F3K97_02830</name>
    <name evidence="4" type="ORF">GA542_02935</name>
    <name evidence="3" type="ORF">GA629_01685</name>
    <name evidence="2" type="ORF">GA752_01615</name>
    <name evidence="5" type="ORF">NE692_00355</name>
</gene>
<evidence type="ECO:0000313" key="16">
    <source>
        <dbReference type="Proteomes" id="UP000241454"/>
    </source>
</evidence>
<evidence type="ECO:0000313" key="2">
    <source>
        <dbReference type="EMBL" id="KAB5748204.1"/>
    </source>
</evidence>
<dbReference type="EMBL" id="CP047129">
    <property type="protein sequence ID" value="QHB62299.1"/>
    <property type="molecule type" value="Genomic_DNA"/>
</dbReference>
<dbReference type="EMBL" id="NAQF01000005">
    <property type="protein sequence ID" value="OQM57802.1"/>
    <property type="molecule type" value="Genomic_DNA"/>
</dbReference>
<dbReference type="EMBL" id="CP028341">
    <property type="protein sequence ID" value="AVT44960.1"/>
    <property type="molecule type" value="Genomic_DNA"/>
</dbReference>
<dbReference type="Proteomes" id="UP000193377">
    <property type="component" value="Unassembled WGS sequence"/>
</dbReference>
<evidence type="ECO:0000313" key="10">
    <source>
        <dbReference type="EMBL" id="QHB62299.1"/>
    </source>
</evidence>
<reference evidence="6 12" key="2">
    <citation type="submission" date="2017-03" db="EMBL/GenBank/DDBJ databases">
        <title>Maternal inheritance of bifidobacteria.</title>
        <authorList>
            <person name="Lugli G.A."/>
            <person name="Duranti S."/>
            <person name="Milani C."/>
            <person name="Mancabelli L."/>
        </authorList>
    </citation>
    <scope>NUCLEOTIDE SEQUENCE [LARGE SCALE GENOMIC DNA]</scope>
    <source>
        <strain evidence="6 12">1892B</strain>
    </source>
</reference>
<evidence type="ECO:0000313" key="7">
    <source>
        <dbReference type="EMBL" id="OSG87666.1"/>
    </source>
</evidence>
<evidence type="ECO:0000313" key="11">
    <source>
        <dbReference type="EMBL" id="WNE85880.1"/>
    </source>
</evidence>
<dbReference type="Proteomes" id="UP000470926">
    <property type="component" value="Unassembled WGS sequence"/>
</dbReference>
<evidence type="ECO:0000313" key="20">
    <source>
        <dbReference type="Proteomes" id="UP000470926"/>
    </source>
</evidence>
<evidence type="ECO:0000313" key="5">
    <source>
        <dbReference type="EMBL" id="MCQ4791930.1"/>
    </source>
</evidence>
<dbReference type="Proteomes" id="UP000241454">
    <property type="component" value="Chromosome"/>
</dbReference>
<name>A0A076JLR5_BIFAD</name>
<reference evidence="17 19" key="4">
    <citation type="journal article" date="2019" name="Nat. Med.">
        <title>A library of human gut bacterial isolates paired with longitudinal multiomics data enables mechanistic microbiome research.</title>
        <authorList>
            <person name="Poyet M."/>
            <person name="Groussin M."/>
            <person name="Gibbons S.M."/>
            <person name="Avila-Pacheco J."/>
            <person name="Jiang X."/>
            <person name="Kearney S.M."/>
            <person name="Perrotta A.R."/>
            <person name="Berdy B."/>
            <person name="Zhao S."/>
            <person name="Lieberman T.D."/>
            <person name="Swanson P.K."/>
            <person name="Smith M."/>
            <person name="Roesemann S."/>
            <person name="Alexander J.E."/>
            <person name="Rich S.A."/>
            <person name="Livny J."/>
            <person name="Vlamakis H."/>
            <person name="Clish C."/>
            <person name="Bullock K."/>
            <person name="Deik A."/>
            <person name="Scott J."/>
            <person name="Pierce K.A."/>
            <person name="Xavier R.J."/>
            <person name="Alm E.J."/>
        </authorList>
    </citation>
    <scope>NUCLEOTIDE SEQUENCE [LARGE SCALE GENOMIC DNA]</scope>
    <source>
        <strain evidence="3 19">BIOML-A105</strain>
        <strain evidence="2 17">BIOML-A190</strain>
        <strain evidence="4 20">BIOML-A26</strain>
    </source>
</reference>
<evidence type="ECO:0000313" key="19">
    <source>
        <dbReference type="Proteomes" id="UP000470200"/>
    </source>
</evidence>
<dbReference type="EMBL" id="LNKD01000001">
    <property type="protein sequence ID" value="OSG87666.1"/>
    <property type="molecule type" value="Genomic_DNA"/>
</dbReference>
<reference evidence="10 18" key="5">
    <citation type="submission" date="2019-12" db="EMBL/GenBank/DDBJ databases">
        <title>Draft Genome Sequence of Bifidobacterium adolescentis ZJ2.</title>
        <authorList>
            <person name="Jin Z."/>
        </authorList>
    </citation>
    <scope>NUCLEOTIDE SEQUENCE [LARGE SCALE GENOMIC DNA]</scope>
    <source>
        <strain evidence="10 18">ZJ2</strain>
    </source>
</reference>
<organism evidence="6 12">
    <name type="scientific">Bifidobacterium adolescentis</name>
    <dbReference type="NCBI Taxonomy" id="1680"/>
    <lineage>
        <taxon>Bacteria</taxon>
        <taxon>Bacillati</taxon>
        <taxon>Actinomycetota</taxon>
        <taxon>Actinomycetes</taxon>
        <taxon>Bifidobacteriales</taxon>
        <taxon>Bifidobacteriaceae</taxon>
        <taxon>Bifidobacterium</taxon>
    </lineage>
</organism>
<dbReference type="EMBL" id="WDLT01000001">
    <property type="protein sequence ID" value="KAB5748204.1"/>
    <property type="molecule type" value="Genomic_DNA"/>
</dbReference>
<evidence type="ECO:0000313" key="13">
    <source>
        <dbReference type="Proteomes" id="UP000193377"/>
    </source>
</evidence>
<dbReference type="Proteomes" id="UP000192714">
    <property type="component" value="Unassembled WGS sequence"/>
</dbReference>
<dbReference type="Proteomes" id="UP000437631">
    <property type="component" value="Unassembled WGS sequence"/>
</dbReference>
<reference evidence="5" key="6">
    <citation type="submission" date="2022-06" db="EMBL/GenBank/DDBJ databases">
        <title>Isolation of gut microbiota from human fecal samples.</title>
        <authorList>
            <person name="Pamer E.G."/>
            <person name="Barat B."/>
            <person name="Waligurski E."/>
            <person name="Medina S."/>
            <person name="Paddock L."/>
            <person name="Mostad J."/>
        </authorList>
    </citation>
    <scope>NUCLEOTIDE SEQUENCE</scope>
    <source>
        <strain evidence="5">SL.1.01</strain>
    </source>
</reference>
<protein>
    <submittedName>
        <fullName evidence="6">Uncharacterized protein</fullName>
    </submittedName>
</protein>
<dbReference type="EMBL" id="WDIP01000001">
    <property type="protein sequence ID" value="KAB5887306.1"/>
    <property type="molecule type" value="Genomic_DNA"/>
</dbReference>
<dbReference type="Proteomes" id="UP000470200">
    <property type="component" value="Unassembled WGS sequence"/>
</dbReference>
<dbReference type="Proteomes" id="UP001206013">
    <property type="component" value="Unassembled WGS sequence"/>
</dbReference>
<evidence type="ECO:0000313" key="9">
    <source>
        <dbReference type="EMBL" id="OSG97966.1"/>
    </source>
</evidence>
<dbReference type="Proteomes" id="UP000464884">
    <property type="component" value="Chromosome"/>
</dbReference>
<evidence type="ECO:0000313" key="14">
    <source>
        <dbReference type="Proteomes" id="UP000193664"/>
    </source>
</evidence>
<dbReference type="GeneID" id="23324911"/>
<dbReference type="EMBL" id="LNKF01000002">
    <property type="protein sequence ID" value="OSG95315.1"/>
    <property type="molecule type" value="Genomic_DNA"/>
</dbReference>
<evidence type="ECO:0000313" key="4">
    <source>
        <dbReference type="EMBL" id="KAB6032141.1"/>
    </source>
</evidence>
<evidence type="ECO:0000313" key="17">
    <source>
        <dbReference type="Proteomes" id="UP000437631"/>
    </source>
</evidence>
<evidence type="ECO:0000313" key="3">
    <source>
        <dbReference type="EMBL" id="KAB5887306.1"/>
    </source>
</evidence>
<dbReference type="KEGG" id="badl:BADO_0535"/>